<comment type="caution">
    <text evidence="5">The sequence shown here is derived from an EMBL/GenBank/DDBJ whole genome shotgun (WGS) entry which is preliminary data.</text>
</comment>
<dbReference type="SUPFAM" id="SSF53850">
    <property type="entry name" value="Periplasmic binding protein-like II"/>
    <property type="match status" value="1"/>
</dbReference>
<reference evidence="5 6" key="1">
    <citation type="submission" date="2017-04" db="EMBL/GenBank/DDBJ databases">
        <title>Draft genome sequence of Zooshikella ganghwensis VG4 isolated from Red Sea sediments.</title>
        <authorList>
            <person name="Rehman Z."/>
            <person name="Alam I."/>
            <person name="Kamau A."/>
            <person name="Bajic V."/>
            <person name="Leiknes T."/>
        </authorList>
    </citation>
    <scope>NUCLEOTIDE SEQUENCE [LARGE SCALE GENOMIC DNA]</scope>
    <source>
        <strain evidence="5 6">VG4</strain>
    </source>
</reference>
<dbReference type="Gene3D" id="3.40.190.10">
    <property type="entry name" value="Periplasmic binding protein-like II"/>
    <property type="match status" value="2"/>
</dbReference>
<protein>
    <recommendedName>
        <fullName evidence="4">Solute-binding protein family 3/N-terminal domain-containing protein</fullName>
    </recommendedName>
</protein>
<organism evidence="5 6">
    <name type="scientific">Zooshikella ganghwensis</name>
    <dbReference type="NCBI Taxonomy" id="202772"/>
    <lineage>
        <taxon>Bacteria</taxon>
        <taxon>Pseudomonadati</taxon>
        <taxon>Pseudomonadota</taxon>
        <taxon>Gammaproteobacteria</taxon>
        <taxon>Oceanospirillales</taxon>
        <taxon>Zooshikellaceae</taxon>
        <taxon>Zooshikella</taxon>
    </lineage>
</organism>
<dbReference type="PANTHER" id="PTHR35936">
    <property type="entry name" value="MEMBRANE-BOUND LYTIC MUREIN TRANSGLYCOSYLASE F"/>
    <property type="match status" value="1"/>
</dbReference>
<evidence type="ECO:0000256" key="1">
    <source>
        <dbReference type="ARBA" id="ARBA00010333"/>
    </source>
</evidence>
<dbReference type="AlphaFoldDB" id="A0A4P9VNP7"/>
<sequence>MKVTYIFPFILSLISLIPTITHSAEKLTIVATEYEPFTSSKAKHDGFVNRVIKAAFEKKGYDVEFKYRPWKRALIEGHDKFDGVSFSFTNKEREKEYLFSVPISEHREVLFHLKKTNIPDWKTLEELKDFKFALTRGYTYTDELWDLVDKKVINSDIIASDISNFKKLAAGKVDIFPMDEITGWRIVSSELPVAKDTLTIHNKPLRSTTGHLIISKKHKKSAELIKVFNEGVKELKGSKVYDDFLSNLYKGIF</sequence>
<proteinExistence type="inferred from homology"/>
<dbReference type="InterPro" id="IPR001638">
    <property type="entry name" value="Solute-binding_3/MltF_N"/>
</dbReference>
<dbReference type="SMART" id="SM00062">
    <property type="entry name" value="PBPb"/>
    <property type="match status" value="1"/>
</dbReference>
<feature type="signal peptide" evidence="3">
    <location>
        <begin position="1"/>
        <end position="23"/>
    </location>
</feature>
<comment type="similarity">
    <text evidence="1">Belongs to the bacterial solute-binding protein 3 family.</text>
</comment>
<dbReference type="Proteomes" id="UP000257039">
    <property type="component" value="Unassembled WGS sequence"/>
</dbReference>
<evidence type="ECO:0000313" key="5">
    <source>
        <dbReference type="EMBL" id="RDH44526.1"/>
    </source>
</evidence>
<dbReference type="Pfam" id="PF00497">
    <property type="entry name" value="SBP_bac_3"/>
    <property type="match status" value="1"/>
</dbReference>
<accession>A0A4P9VNP7</accession>
<evidence type="ECO:0000256" key="2">
    <source>
        <dbReference type="ARBA" id="ARBA00022729"/>
    </source>
</evidence>
<dbReference type="RefSeq" id="WP_094787662.1">
    <property type="nucleotide sequence ID" value="NZ_NDXW01000001.1"/>
</dbReference>
<feature type="chain" id="PRO_5020759131" description="Solute-binding protein family 3/N-terminal domain-containing protein" evidence="3">
    <location>
        <begin position="24"/>
        <end position="253"/>
    </location>
</feature>
<gene>
    <name evidence="5" type="ORF">B9G39_14390</name>
</gene>
<dbReference type="EMBL" id="NDXW01000001">
    <property type="protein sequence ID" value="RDH44526.1"/>
    <property type="molecule type" value="Genomic_DNA"/>
</dbReference>
<keyword evidence="2 3" id="KW-0732">Signal</keyword>
<name>A0A4P9VNP7_9GAMM</name>
<evidence type="ECO:0000256" key="3">
    <source>
        <dbReference type="SAM" id="SignalP"/>
    </source>
</evidence>
<feature type="domain" description="Solute-binding protein family 3/N-terminal" evidence="4">
    <location>
        <begin position="26"/>
        <end position="251"/>
    </location>
</feature>
<keyword evidence="6" id="KW-1185">Reference proteome</keyword>
<evidence type="ECO:0000259" key="4">
    <source>
        <dbReference type="SMART" id="SM00062"/>
    </source>
</evidence>
<evidence type="ECO:0000313" key="6">
    <source>
        <dbReference type="Proteomes" id="UP000257039"/>
    </source>
</evidence>
<dbReference type="PANTHER" id="PTHR35936:SF25">
    <property type="entry name" value="ABC TRANSPORTER SUBSTRATE-BINDING PROTEIN"/>
    <property type="match status" value="1"/>
</dbReference>